<gene>
    <name evidence="1" type="ORF">J2Y69_002720</name>
</gene>
<proteinExistence type="predicted"/>
<dbReference type="RefSeq" id="WP_310021601.1">
    <property type="nucleotide sequence ID" value="NZ_JAVDUM010000012.1"/>
</dbReference>
<protein>
    <recommendedName>
        <fullName evidence="3">Amino acid deaminase</fullName>
    </recommendedName>
</protein>
<sequence length="219" mass="22870">MAPIDDLVRAAERASADTPDAALAALDSLPWLLAAIDDDRRAGRFARWGLSSAIDGDTDLPVIGPALFDALHERAGLDATWPAGNAGLLHCYGFLLSTTPTPYGLGRDRWLDGRLATALGLDAALLLPWTGPGTLLERATGAAANLLDGGELAWYAPAAGRATRTSLSAERSGVRAIAYAVAPAPGAVPLLVTMFPVADAAALRRELDEAPARLRWNAL</sequence>
<evidence type="ECO:0000313" key="2">
    <source>
        <dbReference type="Proteomes" id="UP001259347"/>
    </source>
</evidence>
<evidence type="ECO:0000313" key="1">
    <source>
        <dbReference type="EMBL" id="MDR6868109.1"/>
    </source>
</evidence>
<reference evidence="1 2" key="1">
    <citation type="submission" date="2023-07" db="EMBL/GenBank/DDBJ databases">
        <title>Sorghum-associated microbial communities from plants grown in Nebraska, USA.</title>
        <authorList>
            <person name="Schachtman D."/>
        </authorList>
    </citation>
    <scope>NUCLEOTIDE SEQUENCE [LARGE SCALE GENOMIC DNA]</scope>
    <source>
        <strain evidence="1 2">2980</strain>
    </source>
</reference>
<accession>A0ABU1SES1</accession>
<dbReference type="EMBL" id="JAVDUM010000012">
    <property type="protein sequence ID" value="MDR6868109.1"/>
    <property type="molecule type" value="Genomic_DNA"/>
</dbReference>
<dbReference type="Proteomes" id="UP001259347">
    <property type="component" value="Unassembled WGS sequence"/>
</dbReference>
<organism evidence="1 2">
    <name type="scientific">Microbacterium resistens</name>
    <dbReference type="NCBI Taxonomy" id="156977"/>
    <lineage>
        <taxon>Bacteria</taxon>
        <taxon>Bacillati</taxon>
        <taxon>Actinomycetota</taxon>
        <taxon>Actinomycetes</taxon>
        <taxon>Micrococcales</taxon>
        <taxon>Microbacteriaceae</taxon>
        <taxon>Microbacterium</taxon>
    </lineage>
</organism>
<keyword evidence="2" id="KW-1185">Reference proteome</keyword>
<comment type="caution">
    <text evidence="1">The sequence shown here is derived from an EMBL/GenBank/DDBJ whole genome shotgun (WGS) entry which is preliminary data.</text>
</comment>
<name>A0ABU1SES1_9MICO</name>
<evidence type="ECO:0008006" key="3">
    <source>
        <dbReference type="Google" id="ProtNLM"/>
    </source>
</evidence>